<dbReference type="PIRSF" id="PIRSF031501">
    <property type="entry name" value="QueT"/>
    <property type="match status" value="1"/>
</dbReference>
<reference evidence="3" key="1">
    <citation type="submission" date="2009-12" db="EMBL/GenBank/DDBJ databases">
        <title>Sequence of Clostridiales genomosp. BVAB3 str. UPII9-5.</title>
        <authorList>
            <person name="Madupu R."/>
            <person name="Durkin A.S."/>
            <person name="Torralba M."/>
            <person name="Methe B."/>
            <person name="Sutton G.G."/>
            <person name="Strausberg R.L."/>
            <person name="Nelson K.E."/>
        </authorList>
    </citation>
    <scope>NUCLEOTIDE SEQUENCE [LARGE SCALE GENOMIC DNA]</scope>
    <source>
        <strain evidence="3">W1219</strain>
    </source>
</reference>
<gene>
    <name evidence="2" type="ORF">HMPREF9013_1085</name>
</gene>
<feature type="transmembrane region" description="Helical" evidence="1">
    <location>
        <begin position="104"/>
        <end position="126"/>
    </location>
</feature>
<feature type="transmembrane region" description="Helical" evidence="1">
    <location>
        <begin position="132"/>
        <end position="156"/>
    </location>
</feature>
<dbReference type="EMBL" id="ADFR01000002">
    <property type="protein sequence ID" value="EFC06377.1"/>
    <property type="molecule type" value="Genomic_DNA"/>
</dbReference>
<dbReference type="Proteomes" id="UP000005017">
    <property type="component" value="Unassembled WGS sequence"/>
</dbReference>
<accession>D2MMV1</accession>
<dbReference type="AlphaFoldDB" id="D2MMV1"/>
<dbReference type="PANTHER" id="PTHR40044:SF1">
    <property type="entry name" value="INTEGRAL MEMBRANE PROTEIN"/>
    <property type="match status" value="1"/>
</dbReference>
<dbReference type="InterPro" id="IPR010387">
    <property type="entry name" value="QueT"/>
</dbReference>
<sequence length="165" mass="17967">MNTKTLTRIAMIAAVYTVVSLVLTPFTYGSVQVRIAEALTMLPLIYAPSIWGVTLGCFLTNLIGAMMATNPTGFLDAIIGTLATFLAAYGTYYFREKKLKNIPLLSILCPIVLNFIFVGAELAYLFNPENLMVGFLIQGTSVAIGEAISVILGYVLMEPMKKLIQ</sequence>
<protein>
    <recommendedName>
        <fullName evidence="4">QueT transporter</fullName>
    </recommendedName>
</protein>
<feature type="transmembrane region" description="Helical" evidence="1">
    <location>
        <begin position="43"/>
        <end position="68"/>
    </location>
</feature>
<keyword evidence="1" id="KW-0812">Transmembrane</keyword>
<dbReference type="Pfam" id="PF06177">
    <property type="entry name" value="QueT"/>
    <property type="match status" value="1"/>
</dbReference>
<keyword evidence="1" id="KW-1133">Transmembrane helix</keyword>
<dbReference type="Gene3D" id="1.10.1760.20">
    <property type="match status" value="1"/>
</dbReference>
<keyword evidence="1" id="KW-0472">Membrane</keyword>
<comment type="caution">
    <text evidence="2">The sequence shown here is derived from an EMBL/GenBank/DDBJ whole genome shotgun (WGS) entry which is preliminary data.</text>
</comment>
<dbReference type="STRING" id="679192.HMPREF9013_1085"/>
<evidence type="ECO:0000313" key="2">
    <source>
        <dbReference type="EMBL" id="EFC06377.1"/>
    </source>
</evidence>
<feature type="transmembrane region" description="Helical" evidence="1">
    <location>
        <begin position="74"/>
        <end position="92"/>
    </location>
</feature>
<evidence type="ECO:0008006" key="4">
    <source>
        <dbReference type="Google" id="ProtNLM"/>
    </source>
</evidence>
<dbReference type="OrthoDB" id="9786793at2"/>
<feature type="transmembrane region" description="Helical" evidence="1">
    <location>
        <begin position="6"/>
        <end position="31"/>
    </location>
</feature>
<dbReference type="PANTHER" id="PTHR40044">
    <property type="entry name" value="INTEGRAL MEMBRANE PROTEIN-RELATED"/>
    <property type="match status" value="1"/>
</dbReference>
<evidence type="ECO:0000313" key="3">
    <source>
        <dbReference type="Proteomes" id="UP000005017"/>
    </source>
</evidence>
<dbReference type="eggNOG" id="COG4708">
    <property type="taxonomic scope" value="Bacteria"/>
</dbReference>
<dbReference type="RefSeq" id="WP_006626722.1">
    <property type="nucleotide sequence ID" value="NZ_ADFR01000002.1"/>
</dbReference>
<name>D2MMV1_9FIRM</name>
<proteinExistence type="predicted"/>
<keyword evidence="3" id="KW-1185">Reference proteome</keyword>
<organism evidence="2 3">
    <name type="scientific">Bulleidia extructa W1219</name>
    <dbReference type="NCBI Taxonomy" id="679192"/>
    <lineage>
        <taxon>Bacteria</taxon>
        <taxon>Bacillati</taxon>
        <taxon>Bacillota</taxon>
        <taxon>Erysipelotrichia</taxon>
        <taxon>Erysipelotrichales</taxon>
        <taxon>Erysipelotrichaceae</taxon>
        <taxon>Bulleidia</taxon>
    </lineage>
</organism>
<evidence type="ECO:0000256" key="1">
    <source>
        <dbReference type="SAM" id="Phobius"/>
    </source>
</evidence>